<dbReference type="Proteomes" id="UP000237968">
    <property type="component" value="Unassembled WGS sequence"/>
</dbReference>
<name>A0A2S9YI16_9BACT</name>
<keyword evidence="3" id="KW-1185">Reference proteome</keyword>
<dbReference type="PROSITE" id="PS51257">
    <property type="entry name" value="PROKAR_LIPOPROTEIN"/>
    <property type="match status" value="1"/>
</dbReference>
<comment type="caution">
    <text evidence="2">The sequence shown here is derived from an EMBL/GenBank/DDBJ whole genome shotgun (WGS) entry which is preliminary data.</text>
</comment>
<evidence type="ECO:0000313" key="3">
    <source>
        <dbReference type="Proteomes" id="UP000237968"/>
    </source>
</evidence>
<dbReference type="AlphaFoldDB" id="A0A2S9YI16"/>
<dbReference type="EMBL" id="PVNK01000025">
    <property type="protein sequence ID" value="PRQ04719.1"/>
    <property type="molecule type" value="Genomic_DNA"/>
</dbReference>
<feature type="compositionally biased region" description="Low complexity" evidence="1">
    <location>
        <begin position="38"/>
        <end position="61"/>
    </location>
</feature>
<reference evidence="2 3" key="1">
    <citation type="submission" date="2018-03" db="EMBL/GenBank/DDBJ databases">
        <title>Draft Genome Sequences of the Obligatory Marine Myxobacteria Enhygromyxa salina SWB005.</title>
        <authorList>
            <person name="Poehlein A."/>
            <person name="Moghaddam J.A."/>
            <person name="Harms H."/>
            <person name="Alanjari M."/>
            <person name="Koenig G.M."/>
            <person name="Daniel R."/>
            <person name="Schaeberle T.F."/>
        </authorList>
    </citation>
    <scope>NUCLEOTIDE SEQUENCE [LARGE SCALE GENOMIC DNA]</scope>
    <source>
        <strain evidence="2 3">SWB005</strain>
    </source>
</reference>
<evidence type="ECO:0000256" key="1">
    <source>
        <dbReference type="SAM" id="MobiDB-lite"/>
    </source>
</evidence>
<organism evidence="2 3">
    <name type="scientific">Enhygromyxa salina</name>
    <dbReference type="NCBI Taxonomy" id="215803"/>
    <lineage>
        <taxon>Bacteria</taxon>
        <taxon>Pseudomonadati</taxon>
        <taxon>Myxococcota</taxon>
        <taxon>Polyangia</taxon>
        <taxon>Nannocystales</taxon>
        <taxon>Nannocystaceae</taxon>
        <taxon>Enhygromyxa</taxon>
    </lineage>
</organism>
<proteinExistence type="predicted"/>
<accession>A0A2S9YI16</accession>
<evidence type="ECO:0000313" key="2">
    <source>
        <dbReference type="EMBL" id="PRQ04719.1"/>
    </source>
</evidence>
<feature type="region of interest" description="Disordered" evidence="1">
    <location>
        <begin position="33"/>
        <end position="80"/>
    </location>
</feature>
<gene>
    <name evidence="2" type="ORF">ENSA5_04840</name>
</gene>
<protein>
    <submittedName>
        <fullName evidence="2">Uncharacterized protein</fullName>
    </submittedName>
</protein>
<sequence>MQDQRRVFLVWPLVGAALACVVGLVVSTCELGRERPEPSAAPTAVKAAVRAAAPAEHPASPGRAAPSQTQRASVSDPGWARLPDAARIELTTQAFERALTRVERDPQDTHAIQEAQRALSLLRTELGTDPSGIRRCDALEDRLAALSE</sequence>